<accession>A0A937G3F9</accession>
<reference evidence="3" key="1">
    <citation type="submission" date="2021-01" db="EMBL/GenBank/DDBJ databases">
        <title>Fulvivirga kasyanovii gen. nov., sp nov., a novel member of the phylum Bacteroidetes isolated from seawater in a mussel farm.</title>
        <authorList>
            <person name="Zhao L.-H."/>
            <person name="Wang Z.-J."/>
        </authorList>
    </citation>
    <scope>NUCLEOTIDE SEQUENCE</scope>
    <source>
        <strain evidence="3">29W222</strain>
    </source>
</reference>
<keyword evidence="4" id="KW-1185">Reference proteome</keyword>
<dbReference type="Proteomes" id="UP000614216">
    <property type="component" value="Unassembled WGS sequence"/>
</dbReference>
<proteinExistence type="predicted"/>
<dbReference type="AlphaFoldDB" id="A0A937G3F9"/>
<keyword evidence="2" id="KW-0808">Transferase</keyword>
<evidence type="ECO:0000256" key="2">
    <source>
        <dbReference type="ARBA" id="ARBA00022679"/>
    </source>
</evidence>
<dbReference type="RefSeq" id="WP_202858862.1">
    <property type="nucleotide sequence ID" value="NZ_JAEUGD010000066.1"/>
</dbReference>
<name>A0A937G3F9_9BACT</name>
<dbReference type="EMBL" id="JAEUGD010000066">
    <property type="protein sequence ID" value="MBL6449333.1"/>
    <property type="molecule type" value="Genomic_DNA"/>
</dbReference>
<sequence length="303" mass="35274">MRNELVLISWGGIGDVLVCTPTIRALKEQDPERDIVVYCMKKNHLEVLANNPHIDSLRYLHWKSMWKYPYHLYAYLFNKKLVNYTVFSFQHVDPPNLYSKSIKHIAADIFDITLEKDDNEIYLLAEEQAWAKEKLKEYKKVVLMHVHSRVAPNHLWEIEKWNELVKSLPEYTFIQIGFKDEAKVEGAIDWRGKTTLREAFSLMSQADGFIGVDAGMSHVSNAFGTPGVVLFGDSSPVFWGHSNNINIYKNVPCSPCYYYLWKYRCVYNHECMKLITVEEVRGALVSQMEKNNLNLHKTQQYAV</sequence>
<dbReference type="Pfam" id="PF01075">
    <property type="entry name" value="Glyco_transf_9"/>
    <property type="match status" value="1"/>
</dbReference>
<dbReference type="Gene3D" id="3.40.50.2000">
    <property type="entry name" value="Glycogen Phosphorylase B"/>
    <property type="match status" value="2"/>
</dbReference>
<evidence type="ECO:0000313" key="4">
    <source>
        <dbReference type="Proteomes" id="UP000614216"/>
    </source>
</evidence>
<dbReference type="PANTHER" id="PTHR30160">
    <property type="entry name" value="TETRAACYLDISACCHARIDE 4'-KINASE-RELATED"/>
    <property type="match status" value="1"/>
</dbReference>
<evidence type="ECO:0000313" key="3">
    <source>
        <dbReference type="EMBL" id="MBL6449333.1"/>
    </source>
</evidence>
<dbReference type="GO" id="GO:0008713">
    <property type="term" value="F:ADP-heptose-lipopolysaccharide heptosyltransferase activity"/>
    <property type="evidence" value="ECO:0007669"/>
    <property type="project" value="TreeGrafter"/>
</dbReference>
<dbReference type="InterPro" id="IPR051199">
    <property type="entry name" value="LPS_LOS_Heptosyltrfase"/>
</dbReference>
<gene>
    <name evidence="3" type="ORF">JMN32_23685</name>
</gene>
<dbReference type="CDD" id="cd03789">
    <property type="entry name" value="GT9_LPS_heptosyltransferase"/>
    <property type="match status" value="1"/>
</dbReference>
<comment type="caution">
    <text evidence="3">The sequence shown here is derived from an EMBL/GenBank/DDBJ whole genome shotgun (WGS) entry which is preliminary data.</text>
</comment>
<dbReference type="GO" id="GO:0005829">
    <property type="term" value="C:cytosol"/>
    <property type="evidence" value="ECO:0007669"/>
    <property type="project" value="TreeGrafter"/>
</dbReference>
<dbReference type="SUPFAM" id="SSF53756">
    <property type="entry name" value="UDP-Glycosyltransferase/glycogen phosphorylase"/>
    <property type="match status" value="1"/>
</dbReference>
<dbReference type="InterPro" id="IPR002201">
    <property type="entry name" value="Glyco_trans_9"/>
</dbReference>
<evidence type="ECO:0000256" key="1">
    <source>
        <dbReference type="ARBA" id="ARBA00022676"/>
    </source>
</evidence>
<keyword evidence="1" id="KW-0328">Glycosyltransferase</keyword>
<dbReference type="GO" id="GO:0009244">
    <property type="term" value="P:lipopolysaccharide core region biosynthetic process"/>
    <property type="evidence" value="ECO:0007669"/>
    <property type="project" value="TreeGrafter"/>
</dbReference>
<organism evidence="3 4">
    <name type="scientific">Fulvivirga marina</name>
    <dbReference type="NCBI Taxonomy" id="2494733"/>
    <lineage>
        <taxon>Bacteria</taxon>
        <taxon>Pseudomonadati</taxon>
        <taxon>Bacteroidota</taxon>
        <taxon>Cytophagia</taxon>
        <taxon>Cytophagales</taxon>
        <taxon>Fulvivirgaceae</taxon>
        <taxon>Fulvivirga</taxon>
    </lineage>
</organism>
<protein>
    <submittedName>
        <fullName evidence="3">Glycosyltransferase family 9 protein</fullName>
    </submittedName>
</protein>